<evidence type="ECO:0000313" key="9">
    <source>
        <dbReference type="EMBL" id="CAE0321117.1"/>
    </source>
</evidence>
<dbReference type="GO" id="GO:0012505">
    <property type="term" value="C:endomembrane system"/>
    <property type="evidence" value="ECO:0007669"/>
    <property type="project" value="UniProtKB-ARBA"/>
</dbReference>
<evidence type="ECO:0000256" key="3">
    <source>
        <dbReference type="ARBA" id="ARBA00022692"/>
    </source>
</evidence>
<gene>
    <name evidence="9" type="ORF">SINC0208_LOCUS1698</name>
</gene>
<comment type="function">
    <text evidence="8">May be involved in fusion of retrograde transport vesicles derived from an endocytic compartment with the Golgi complex.</text>
</comment>
<dbReference type="PANTHER" id="PTHR23137">
    <property type="entry name" value="VESICLE TRANSPORT PROTEIN-RELATED"/>
    <property type="match status" value="1"/>
</dbReference>
<feature type="transmembrane region" description="Helical" evidence="8">
    <location>
        <begin position="51"/>
        <end position="76"/>
    </location>
</feature>
<proteinExistence type="inferred from homology"/>
<comment type="subcellular location">
    <subcellularLocation>
        <location evidence="1 8">Membrane</location>
        <topology evidence="1 8">Multi-pass membrane protein</topology>
    </subcellularLocation>
</comment>
<feature type="transmembrane region" description="Helical" evidence="8">
    <location>
        <begin position="116"/>
        <end position="135"/>
    </location>
</feature>
<dbReference type="InterPro" id="IPR011691">
    <property type="entry name" value="Vesicle_transpt_SFT2"/>
</dbReference>
<evidence type="ECO:0000256" key="2">
    <source>
        <dbReference type="ARBA" id="ARBA00022448"/>
    </source>
</evidence>
<comment type="similarity">
    <text evidence="7 8">Belongs to the SFT2 family.</text>
</comment>
<name>A0A7S3IE43_9SPIT</name>
<dbReference type="Pfam" id="PF04178">
    <property type="entry name" value="Got1"/>
    <property type="match status" value="1"/>
</dbReference>
<keyword evidence="6 8" id="KW-0472">Membrane</keyword>
<dbReference type="InterPro" id="IPR007305">
    <property type="entry name" value="Vesicle_transpt_Got1/SFT2"/>
</dbReference>
<evidence type="ECO:0000256" key="8">
    <source>
        <dbReference type="RuleBase" id="RU363111"/>
    </source>
</evidence>
<protein>
    <recommendedName>
        <fullName evidence="8">Vesicle transport protein</fullName>
    </recommendedName>
</protein>
<evidence type="ECO:0000256" key="5">
    <source>
        <dbReference type="ARBA" id="ARBA00022989"/>
    </source>
</evidence>
<feature type="transmembrane region" description="Helical" evidence="8">
    <location>
        <begin position="82"/>
        <end position="104"/>
    </location>
</feature>
<organism evidence="9">
    <name type="scientific">Strombidium inclinatum</name>
    <dbReference type="NCBI Taxonomy" id="197538"/>
    <lineage>
        <taxon>Eukaryota</taxon>
        <taxon>Sar</taxon>
        <taxon>Alveolata</taxon>
        <taxon>Ciliophora</taxon>
        <taxon>Intramacronucleata</taxon>
        <taxon>Spirotrichea</taxon>
        <taxon>Oligotrichia</taxon>
        <taxon>Strombidiidae</taxon>
        <taxon>Strombidium</taxon>
    </lineage>
</organism>
<reference evidence="9" key="1">
    <citation type="submission" date="2021-01" db="EMBL/GenBank/DDBJ databases">
        <authorList>
            <person name="Corre E."/>
            <person name="Pelletier E."/>
            <person name="Niang G."/>
            <person name="Scheremetjew M."/>
            <person name="Finn R."/>
            <person name="Kale V."/>
            <person name="Holt S."/>
            <person name="Cochrane G."/>
            <person name="Meng A."/>
            <person name="Brown T."/>
            <person name="Cohen L."/>
        </authorList>
    </citation>
    <scope>NUCLEOTIDE SEQUENCE</scope>
    <source>
        <strain evidence="9">S3</strain>
    </source>
</reference>
<dbReference type="PANTHER" id="PTHR23137:SF36">
    <property type="entry name" value="VESICLE TRANSPORT PROTEIN SFT2C"/>
    <property type="match status" value="1"/>
</dbReference>
<evidence type="ECO:0000256" key="1">
    <source>
        <dbReference type="ARBA" id="ARBA00004141"/>
    </source>
</evidence>
<dbReference type="GO" id="GO:0015031">
    <property type="term" value="P:protein transport"/>
    <property type="evidence" value="ECO:0007669"/>
    <property type="project" value="UniProtKB-KW"/>
</dbReference>
<dbReference type="AlphaFoldDB" id="A0A7S3IE43"/>
<dbReference type="GO" id="GO:0016192">
    <property type="term" value="P:vesicle-mediated transport"/>
    <property type="evidence" value="ECO:0007669"/>
    <property type="project" value="InterPro"/>
</dbReference>
<dbReference type="EMBL" id="HBIH01003968">
    <property type="protein sequence ID" value="CAE0321117.1"/>
    <property type="molecule type" value="Transcribed_RNA"/>
</dbReference>
<keyword evidence="2 8" id="KW-0813">Transport</keyword>
<feature type="transmembrane region" description="Helical" evidence="8">
    <location>
        <begin position="141"/>
        <end position="162"/>
    </location>
</feature>
<evidence type="ECO:0000256" key="6">
    <source>
        <dbReference type="ARBA" id="ARBA00023136"/>
    </source>
</evidence>
<dbReference type="GO" id="GO:0005737">
    <property type="term" value="C:cytoplasm"/>
    <property type="evidence" value="ECO:0007669"/>
    <property type="project" value="UniProtKB-ARBA"/>
</dbReference>
<evidence type="ECO:0000256" key="4">
    <source>
        <dbReference type="ARBA" id="ARBA00022927"/>
    </source>
</evidence>
<accession>A0A7S3IE43</accession>
<keyword evidence="4 8" id="KW-0653">Protein transport</keyword>
<dbReference type="GO" id="GO:0016020">
    <property type="term" value="C:membrane"/>
    <property type="evidence" value="ECO:0007669"/>
    <property type="project" value="UniProtKB-SubCell"/>
</dbReference>
<keyword evidence="5 8" id="KW-1133">Transmembrane helix</keyword>
<evidence type="ECO:0000256" key="7">
    <source>
        <dbReference type="ARBA" id="ARBA00025800"/>
    </source>
</evidence>
<sequence length="207" mass="22553">MEGAENTSLIEKTTKSAQSYKDKLNNKLGSMGESLQTKIEEKTGDLTKPNYFWMGVSFVVGCLFLLAAFTALPFILISPASFNMYFSLSSAAFLTSVSFYYGPLNYLKKLFSRENLMISLLYIGSTLSSIAAIFMGASYLWAIGLVILQTVSLAFFVMQLFTGGENASEKLRNMVKSGTSNMGQQVMGNVVNMALKTAVKGGVDLPL</sequence>
<keyword evidence="3 8" id="KW-0812">Transmembrane</keyword>